<proteinExistence type="predicted"/>
<dbReference type="Gene3D" id="1.20.5.170">
    <property type="match status" value="1"/>
</dbReference>
<feature type="compositionally biased region" description="Pro residues" evidence="1">
    <location>
        <begin position="77"/>
        <end position="88"/>
    </location>
</feature>
<comment type="caution">
    <text evidence="3">The sequence shown here is derived from an EMBL/GenBank/DDBJ whole genome shotgun (WGS) entry which is preliminary data.</text>
</comment>
<sequence>MGLHGLFSFGDTFSDALSLNSSSPENVNITPPSYNNAFNPSPPFSIILPNELDMLSDSDMQPLSEIEPLEHSVVDVPAPPPQDQPPPALETTTTTTTMSRGTKRSLTPTTVDPVTANKRQRNNEAARKYRQKRIDRITELEGELSDIKQERDDLRIRLARQEAEAAALRSMLQLKSTSTSTSPAVDAAPGSGSGRDSTG</sequence>
<feature type="region of interest" description="Disordered" evidence="1">
    <location>
        <begin position="77"/>
        <end position="110"/>
    </location>
</feature>
<feature type="compositionally biased region" description="Polar residues" evidence="1">
    <location>
        <begin position="98"/>
        <end position="110"/>
    </location>
</feature>
<name>A0AAN9UB27_9PEZI</name>
<reference evidence="3 4" key="1">
    <citation type="submission" date="2024-02" db="EMBL/GenBank/DDBJ databases">
        <title>De novo assembly and annotation of 12 fungi associated with fruit tree decline syndrome in Ontario, Canada.</title>
        <authorList>
            <person name="Sulman M."/>
            <person name="Ellouze W."/>
            <person name="Ilyukhin E."/>
        </authorList>
    </citation>
    <scope>NUCLEOTIDE SEQUENCE [LARGE SCALE GENOMIC DNA]</scope>
    <source>
        <strain evidence="3 4">M11/M66-122</strain>
    </source>
</reference>
<dbReference type="Pfam" id="PF07716">
    <property type="entry name" value="bZIP_2"/>
    <property type="match status" value="1"/>
</dbReference>
<dbReference type="PROSITE" id="PS50217">
    <property type="entry name" value="BZIP"/>
    <property type="match status" value="1"/>
</dbReference>
<dbReference type="PANTHER" id="PTHR23334:SF20">
    <property type="entry name" value="BASIC LEUCINE ZIPPER 24"/>
    <property type="match status" value="1"/>
</dbReference>
<dbReference type="CDD" id="cd14686">
    <property type="entry name" value="bZIP"/>
    <property type="match status" value="1"/>
</dbReference>
<evidence type="ECO:0000313" key="4">
    <source>
        <dbReference type="Proteomes" id="UP001320420"/>
    </source>
</evidence>
<evidence type="ECO:0000259" key="2">
    <source>
        <dbReference type="PROSITE" id="PS50217"/>
    </source>
</evidence>
<gene>
    <name evidence="3" type="ORF">SLS62_010619</name>
</gene>
<dbReference type="AlphaFoldDB" id="A0AAN9UB27"/>
<evidence type="ECO:0000313" key="3">
    <source>
        <dbReference type="EMBL" id="KAK7743382.1"/>
    </source>
</evidence>
<dbReference type="GO" id="GO:0006351">
    <property type="term" value="P:DNA-templated transcription"/>
    <property type="evidence" value="ECO:0007669"/>
    <property type="project" value="InterPro"/>
</dbReference>
<accession>A0AAN9UB27</accession>
<feature type="region of interest" description="Disordered" evidence="1">
    <location>
        <begin position="170"/>
        <end position="199"/>
    </location>
</feature>
<dbReference type="SMART" id="SM00338">
    <property type="entry name" value="BRLZ"/>
    <property type="match status" value="1"/>
</dbReference>
<dbReference type="InterPro" id="IPR004827">
    <property type="entry name" value="bZIP"/>
</dbReference>
<feature type="domain" description="BZIP" evidence="2">
    <location>
        <begin position="112"/>
        <end position="172"/>
    </location>
</feature>
<dbReference type="GO" id="GO:0000981">
    <property type="term" value="F:DNA-binding transcription factor activity, RNA polymerase II-specific"/>
    <property type="evidence" value="ECO:0007669"/>
    <property type="project" value="TreeGrafter"/>
</dbReference>
<dbReference type="PANTHER" id="PTHR23334">
    <property type="entry name" value="CCAAT/ENHANCER BINDING PROTEIN"/>
    <property type="match status" value="1"/>
</dbReference>
<keyword evidence="4" id="KW-1185">Reference proteome</keyword>
<dbReference type="InterPro" id="IPR046347">
    <property type="entry name" value="bZIP_sf"/>
</dbReference>
<dbReference type="PROSITE" id="PS00036">
    <property type="entry name" value="BZIP_BASIC"/>
    <property type="match status" value="1"/>
</dbReference>
<evidence type="ECO:0000256" key="1">
    <source>
        <dbReference type="SAM" id="MobiDB-lite"/>
    </source>
</evidence>
<organism evidence="3 4">
    <name type="scientific">Diatrype stigma</name>
    <dbReference type="NCBI Taxonomy" id="117547"/>
    <lineage>
        <taxon>Eukaryota</taxon>
        <taxon>Fungi</taxon>
        <taxon>Dikarya</taxon>
        <taxon>Ascomycota</taxon>
        <taxon>Pezizomycotina</taxon>
        <taxon>Sordariomycetes</taxon>
        <taxon>Xylariomycetidae</taxon>
        <taxon>Xylariales</taxon>
        <taxon>Diatrypaceae</taxon>
        <taxon>Diatrype</taxon>
    </lineage>
</organism>
<dbReference type="SUPFAM" id="SSF57959">
    <property type="entry name" value="Leucine zipper domain"/>
    <property type="match status" value="1"/>
</dbReference>
<dbReference type="InterPro" id="IPR031106">
    <property type="entry name" value="C/EBP"/>
</dbReference>
<feature type="compositionally biased region" description="Polar residues" evidence="1">
    <location>
        <begin position="173"/>
        <end position="183"/>
    </location>
</feature>
<dbReference type="GO" id="GO:0000978">
    <property type="term" value="F:RNA polymerase II cis-regulatory region sequence-specific DNA binding"/>
    <property type="evidence" value="ECO:0007669"/>
    <property type="project" value="TreeGrafter"/>
</dbReference>
<dbReference type="EMBL" id="JAKJXP020000137">
    <property type="protein sequence ID" value="KAK7743382.1"/>
    <property type="molecule type" value="Genomic_DNA"/>
</dbReference>
<protein>
    <recommendedName>
        <fullName evidence="2">BZIP domain-containing protein</fullName>
    </recommendedName>
</protein>
<dbReference type="Proteomes" id="UP001320420">
    <property type="component" value="Unassembled WGS sequence"/>
</dbReference>